<keyword evidence="8" id="KW-0479">Metal-binding</keyword>
<evidence type="ECO:0000256" key="4">
    <source>
        <dbReference type="ARBA" id="ARBA00011738"/>
    </source>
</evidence>
<accession>A0A401P8Q4</accession>
<evidence type="ECO:0000256" key="17">
    <source>
        <dbReference type="ARBA" id="ARBA00023228"/>
    </source>
</evidence>
<comment type="caution">
    <text evidence="26">The sequence shown here is derived from an EMBL/GenBank/DDBJ whole genome shotgun (WGS) entry which is preliminary data.</text>
</comment>
<dbReference type="Proteomes" id="UP000288216">
    <property type="component" value="Unassembled WGS sequence"/>
</dbReference>
<dbReference type="GO" id="GO:0005765">
    <property type="term" value="C:lysosomal membrane"/>
    <property type="evidence" value="ECO:0007669"/>
    <property type="project" value="UniProtKB-SubCell"/>
</dbReference>
<dbReference type="STRING" id="75743.A0A401P8Q4"/>
<dbReference type="InterPro" id="IPR006593">
    <property type="entry name" value="Cyt_b561/ferric_Rdtase_TM"/>
</dbReference>
<feature type="transmembrane region" description="Helical" evidence="24">
    <location>
        <begin position="218"/>
        <end position="239"/>
    </location>
</feature>
<evidence type="ECO:0000256" key="20">
    <source>
        <dbReference type="ARBA" id="ARBA00042550"/>
    </source>
</evidence>
<evidence type="ECO:0000256" key="22">
    <source>
        <dbReference type="ARBA" id="ARBA00046132"/>
    </source>
</evidence>
<dbReference type="InterPro" id="IPR043205">
    <property type="entry name" value="CYB561/CYBRD1-like"/>
</dbReference>
<protein>
    <recommendedName>
        <fullName evidence="19">Lysosomal membrane ascorbate-dependent ferrireductase CYB561A3</fullName>
        <ecNumber evidence="18">7.2.1.3</ecNumber>
    </recommendedName>
    <alternativeName>
        <fullName evidence="21">Cytochrome b ascorbate-dependent protein 3</fullName>
    </alternativeName>
    <alternativeName>
        <fullName evidence="20">Lysosomal cytochrome b</fullName>
    </alternativeName>
</protein>
<keyword evidence="10" id="KW-1278">Translocase</keyword>
<keyword evidence="27" id="KW-1185">Reference proteome</keyword>
<dbReference type="GO" id="GO:0140571">
    <property type="term" value="F:transmembrane ascorbate ferrireductase activity"/>
    <property type="evidence" value="ECO:0007669"/>
    <property type="project" value="UniProtKB-EC"/>
</dbReference>
<dbReference type="PANTHER" id="PTHR10106:SF38">
    <property type="entry name" value="LYSOSOMAL MEMBRANE ASCORBATE-DEPENDENT FERRIREDUCTASE CYB561A3"/>
    <property type="match status" value="1"/>
</dbReference>
<evidence type="ECO:0000256" key="6">
    <source>
        <dbReference type="ARBA" id="ARBA00022617"/>
    </source>
</evidence>
<evidence type="ECO:0000256" key="16">
    <source>
        <dbReference type="ARBA" id="ARBA00023180"/>
    </source>
</evidence>
<evidence type="ECO:0000256" key="13">
    <source>
        <dbReference type="ARBA" id="ARBA00023002"/>
    </source>
</evidence>
<organism evidence="26 27">
    <name type="scientific">Scyliorhinus torazame</name>
    <name type="common">Cloudy catshark</name>
    <name type="synonym">Catulus torazame</name>
    <dbReference type="NCBI Taxonomy" id="75743"/>
    <lineage>
        <taxon>Eukaryota</taxon>
        <taxon>Metazoa</taxon>
        <taxon>Chordata</taxon>
        <taxon>Craniata</taxon>
        <taxon>Vertebrata</taxon>
        <taxon>Chondrichthyes</taxon>
        <taxon>Elasmobranchii</taxon>
        <taxon>Galeomorphii</taxon>
        <taxon>Galeoidea</taxon>
        <taxon>Carcharhiniformes</taxon>
        <taxon>Scyliorhinidae</taxon>
        <taxon>Scyliorhinus</taxon>
    </lineage>
</organism>
<keyword evidence="11" id="KW-0249">Electron transport</keyword>
<evidence type="ECO:0000256" key="15">
    <source>
        <dbReference type="ARBA" id="ARBA00023136"/>
    </source>
</evidence>
<evidence type="ECO:0000256" key="10">
    <source>
        <dbReference type="ARBA" id="ARBA00022967"/>
    </source>
</evidence>
<evidence type="ECO:0000256" key="21">
    <source>
        <dbReference type="ARBA" id="ARBA00042571"/>
    </source>
</evidence>
<comment type="catalytic activity">
    <reaction evidence="23">
        <text>Fe(3+)(out) + L-ascorbate(in) = monodehydro-L-ascorbate radical(in) + Fe(2+)(out) + H(+)</text>
        <dbReference type="Rhea" id="RHEA:30403"/>
        <dbReference type="ChEBI" id="CHEBI:15378"/>
        <dbReference type="ChEBI" id="CHEBI:29033"/>
        <dbReference type="ChEBI" id="CHEBI:29034"/>
        <dbReference type="ChEBI" id="CHEBI:38290"/>
        <dbReference type="ChEBI" id="CHEBI:59513"/>
        <dbReference type="EC" id="7.2.1.3"/>
    </reaction>
    <physiologicalReaction direction="left-to-right" evidence="23">
        <dbReference type="Rhea" id="RHEA:30404"/>
    </physiologicalReaction>
</comment>
<feature type="transmembrane region" description="Helical" evidence="24">
    <location>
        <begin position="134"/>
        <end position="161"/>
    </location>
</feature>
<dbReference type="AlphaFoldDB" id="A0A401P8Q4"/>
<dbReference type="GO" id="GO:0046872">
    <property type="term" value="F:metal ion binding"/>
    <property type="evidence" value="ECO:0007669"/>
    <property type="project" value="UniProtKB-KW"/>
</dbReference>
<keyword evidence="7 24" id="KW-0812">Transmembrane</keyword>
<dbReference type="Pfam" id="PF03188">
    <property type="entry name" value="Cytochrom_B561"/>
    <property type="match status" value="1"/>
</dbReference>
<evidence type="ECO:0000256" key="8">
    <source>
        <dbReference type="ARBA" id="ARBA00022723"/>
    </source>
</evidence>
<reference evidence="26 27" key="1">
    <citation type="journal article" date="2018" name="Nat. Ecol. Evol.">
        <title>Shark genomes provide insights into elasmobranch evolution and the origin of vertebrates.</title>
        <authorList>
            <person name="Hara Y"/>
            <person name="Yamaguchi K"/>
            <person name="Onimaru K"/>
            <person name="Kadota M"/>
            <person name="Koyanagi M"/>
            <person name="Keeley SD"/>
            <person name="Tatsumi K"/>
            <person name="Tanaka K"/>
            <person name="Motone F"/>
            <person name="Kageyama Y"/>
            <person name="Nozu R"/>
            <person name="Adachi N"/>
            <person name="Nishimura O"/>
            <person name="Nakagawa R"/>
            <person name="Tanegashima C"/>
            <person name="Kiyatake I"/>
            <person name="Matsumoto R"/>
            <person name="Murakumo K"/>
            <person name="Nishida K"/>
            <person name="Terakita A"/>
            <person name="Kuratani S"/>
            <person name="Sato K"/>
            <person name="Hyodo S Kuraku.S."/>
        </authorList>
    </citation>
    <scope>NUCLEOTIDE SEQUENCE [LARGE SCALE GENOMIC DNA]</scope>
</reference>
<evidence type="ECO:0000256" key="5">
    <source>
        <dbReference type="ARBA" id="ARBA00022448"/>
    </source>
</evidence>
<evidence type="ECO:0000256" key="7">
    <source>
        <dbReference type="ARBA" id="ARBA00022692"/>
    </source>
</evidence>
<evidence type="ECO:0000256" key="11">
    <source>
        <dbReference type="ARBA" id="ARBA00022982"/>
    </source>
</evidence>
<evidence type="ECO:0000256" key="18">
    <source>
        <dbReference type="ARBA" id="ARBA00024225"/>
    </source>
</evidence>
<evidence type="ECO:0000256" key="24">
    <source>
        <dbReference type="SAM" id="Phobius"/>
    </source>
</evidence>
<keyword evidence="14" id="KW-0408">Iron</keyword>
<evidence type="ECO:0000256" key="19">
    <source>
        <dbReference type="ARBA" id="ARBA00040498"/>
    </source>
</evidence>
<comment type="cofactor">
    <cofactor evidence="1">
        <name>heme b</name>
        <dbReference type="ChEBI" id="CHEBI:60344"/>
    </cofactor>
</comment>
<dbReference type="Gene3D" id="1.20.120.1770">
    <property type="match status" value="1"/>
</dbReference>
<name>A0A401P8Q4_SCYTO</name>
<feature type="domain" description="Cytochrome b561" evidence="25">
    <location>
        <begin position="30"/>
        <end position="239"/>
    </location>
</feature>
<keyword evidence="17" id="KW-0458">Lysosome</keyword>
<comment type="function">
    <text evidence="22">Transmembrane reductase that uses ascorbate as an electron donor in the cytoplasm and transfers electrons across membranes to reduce iron cations Fe(3+) into Fe(2+) in the lumen of the late endosome and lysosome. Reduced iron can then be extruded from the late endosome and lysosome to the cytoplasm by divalent metal-specific transporters. It is therefore most probably involved in endosomal and lysosomal cellular iron homeostasis.</text>
</comment>
<evidence type="ECO:0000256" key="2">
    <source>
        <dbReference type="ARBA" id="ARBA00004107"/>
    </source>
</evidence>
<dbReference type="FunFam" id="1.20.120.1770:FF:000001">
    <property type="entry name" value="Cytochrome b reductase 1"/>
    <property type="match status" value="1"/>
</dbReference>
<dbReference type="EC" id="7.2.1.3" evidence="18"/>
<evidence type="ECO:0000256" key="23">
    <source>
        <dbReference type="ARBA" id="ARBA00048457"/>
    </source>
</evidence>
<proteinExistence type="predicted"/>
<evidence type="ECO:0000256" key="12">
    <source>
        <dbReference type="ARBA" id="ARBA00022989"/>
    </source>
</evidence>
<dbReference type="OrthoDB" id="907479at2759"/>
<keyword evidence="16" id="KW-0325">Glycoprotein</keyword>
<keyword evidence="5" id="KW-0813">Transport</keyword>
<feature type="transmembrane region" description="Helical" evidence="24">
    <location>
        <begin position="173"/>
        <end position="193"/>
    </location>
</feature>
<keyword evidence="15 24" id="KW-0472">Membrane</keyword>
<keyword evidence="6" id="KW-0349">Heme</keyword>
<comment type="subcellular location">
    <subcellularLocation>
        <location evidence="2">Late endosome membrane</location>
        <topology evidence="2">Multi-pass membrane protein</topology>
    </subcellularLocation>
    <subcellularLocation>
        <location evidence="3">Lysosome membrane</location>
        <topology evidence="3">Multi-pass membrane protein</topology>
    </subcellularLocation>
</comment>
<evidence type="ECO:0000256" key="1">
    <source>
        <dbReference type="ARBA" id="ARBA00001970"/>
    </source>
</evidence>
<gene>
    <name evidence="26" type="ORF">scyTo_0005486</name>
</gene>
<feature type="transmembrane region" description="Helical" evidence="24">
    <location>
        <begin position="64"/>
        <end position="84"/>
    </location>
</feature>
<dbReference type="SMART" id="SM00665">
    <property type="entry name" value="B561"/>
    <property type="match status" value="1"/>
</dbReference>
<dbReference type="EMBL" id="BFAA01001712">
    <property type="protein sequence ID" value="GCB69488.1"/>
    <property type="molecule type" value="Genomic_DNA"/>
</dbReference>
<comment type="subunit">
    <text evidence="4">Homodimer.</text>
</comment>
<evidence type="ECO:0000313" key="27">
    <source>
        <dbReference type="Proteomes" id="UP000288216"/>
    </source>
</evidence>
<keyword evidence="12 24" id="KW-1133">Transmembrane helix</keyword>
<feature type="transmembrane region" description="Helical" evidence="24">
    <location>
        <begin position="23"/>
        <end position="44"/>
    </location>
</feature>
<evidence type="ECO:0000256" key="3">
    <source>
        <dbReference type="ARBA" id="ARBA00004155"/>
    </source>
</evidence>
<keyword evidence="13" id="KW-0560">Oxidoreductase</keyword>
<dbReference type="PROSITE" id="PS50939">
    <property type="entry name" value="CYTOCHROME_B561"/>
    <property type="match status" value="1"/>
</dbReference>
<evidence type="ECO:0000259" key="25">
    <source>
        <dbReference type="PROSITE" id="PS50939"/>
    </source>
</evidence>
<keyword evidence="9" id="KW-0967">Endosome</keyword>
<dbReference type="OMA" id="LSTIYWM"/>
<dbReference type="PANTHER" id="PTHR10106">
    <property type="entry name" value="CYTOCHROME B561-RELATED"/>
    <property type="match status" value="1"/>
</dbReference>
<dbReference type="GO" id="GO:0031902">
    <property type="term" value="C:late endosome membrane"/>
    <property type="evidence" value="ECO:0007669"/>
    <property type="project" value="UniProtKB-SubCell"/>
</dbReference>
<evidence type="ECO:0000313" key="26">
    <source>
        <dbReference type="EMBL" id="GCB69488.1"/>
    </source>
</evidence>
<feature type="transmembrane region" description="Helical" evidence="24">
    <location>
        <begin position="96"/>
        <end position="122"/>
    </location>
</feature>
<evidence type="ECO:0000256" key="9">
    <source>
        <dbReference type="ARBA" id="ARBA00022753"/>
    </source>
</evidence>
<evidence type="ECO:0000256" key="14">
    <source>
        <dbReference type="ARBA" id="ARBA00023004"/>
    </source>
</evidence>
<sequence>MTSHYGRFARSGGARAKMKSSSVFYFFYSLSHLFGLLCIIFVTTWSKSYRGGFAWDGTVKMFNWHPVCMVTGLVVLYGNATLVYRLPFTWSSNKLILKFVHATLNLGALSLAVIGLLAAFGFHNKMHIPNLYSMHSWVGFAAVILFGLQWLLGFLAFLLPCTSPWLRAAYKDLHVFFGLCILPMTIAASLTGINEKLIFVLNAPNSTAPYKKLPPEAYLANTLGVLLLCFSLTVAWMLLKRDWQRPTVRASALSDATEPLLTEN</sequence>